<accession>A0A162XHG1</accession>
<evidence type="ECO:0000313" key="2">
    <source>
        <dbReference type="EMBL" id="KZS38638.1"/>
    </source>
</evidence>
<feature type="domain" description="DUF8213" evidence="1">
    <location>
        <begin position="178"/>
        <end position="265"/>
    </location>
</feature>
<name>A0A162XHG1_9FLAO</name>
<dbReference type="OrthoDB" id="1186121at2"/>
<organism evidence="2 3">
    <name type="scientific">Aquimarina aggregata</name>
    <dbReference type="NCBI Taxonomy" id="1642818"/>
    <lineage>
        <taxon>Bacteria</taxon>
        <taxon>Pseudomonadati</taxon>
        <taxon>Bacteroidota</taxon>
        <taxon>Flavobacteriia</taxon>
        <taxon>Flavobacteriales</taxon>
        <taxon>Flavobacteriaceae</taxon>
        <taxon>Aquimarina</taxon>
    </lineage>
</organism>
<sequence length="266" mass="29789">MKIELKFGLLFILLSTLLIGCSDPDTDQGSEVIGLEMQQEDLFKGKTIIEGHNVSYKVSSKGELYFVVEVQIDDHVLNAAIAYDNETIDFDGKNAVLTFDQKKILLKLGEEISLFLFKEKSVDNFTMTEYTLLRLLEYWAKSPNGYKYSKLKVKASKSSNTNLKSRNEGITCIRKNTFVTAEYDDASGRNYRDRKLVNGDRCLGRCGSGCPGVFTIASAWTKDCLDHDQCGRVLGGSTNPIDRNCGDEYREAADDYLFGVIRGCRG</sequence>
<dbReference type="EMBL" id="LQRT01000046">
    <property type="protein sequence ID" value="KZS38638.1"/>
    <property type="molecule type" value="Genomic_DNA"/>
</dbReference>
<evidence type="ECO:0000259" key="1">
    <source>
        <dbReference type="Pfam" id="PF26641"/>
    </source>
</evidence>
<evidence type="ECO:0000313" key="3">
    <source>
        <dbReference type="Proteomes" id="UP000076715"/>
    </source>
</evidence>
<dbReference type="InterPro" id="IPR058526">
    <property type="entry name" value="DUF8213"/>
</dbReference>
<dbReference type="RefSeq" id="WP_066318141.1">
    <property type="nucleotide sequence ID" value="NZ_CANLSS010000004.1"/>
</dbReference>
<dbReference type="AlphaFoldDB" id="A0A162XHG1"/>
<protein>
    <recommendedName>
        <fullName evidence="1">DUF8213 domain-containing protein</fullName>
    </recommendedName>
</protein>
<gene>
    <name evidence="2" type="ORF">AWE51_13655</name>
</gene>
<dbReference type="Proteomes" id="UP000076715">
    <property type="component" value="Unassembled WGS sequence"/>
</dbReference>
<keyword evidence="3" id="KW-1185">Reference proteome</keyword>
<dbReference type="Pfam" id="PF26641">
    <property type="entry name" value="DUF8213"/>
    <property type="match status" value="1"/>
</dbReference>
<proteinExistence type="predicted"/>
<dbReference type="PROSITE" id="PS51257">
    <property type="entry name" value="PROKAR_LIPOPROTEIN"/>
    <property type="match status" value="1"/>
</dbReference>
<reference evidence="2 3" key="1">
    <citation type="submission" date="2016-01" db="EMBL/GenBank/DDBJ databases">
        <title>The draft genome sequence of Aquimarina sp. RZW4-3-2.</title>
        <authorList>
            <person name="Wang Y."/>
        </authorList>
    </citation>
    <scope>NUCLEOTIDE SEQUENCE [LARGE SCALE GENOMIC DNA]</scope>
    <source>
        <strain evidence="2 3">RZW4-3-2</strain>
    </source>
</reference>
<comment type="caution">
    <text evidence="2">The sequence shown here is derived from an EMBL/GenBank/DDBJ whole genome shotgun (WGS) entry which is preliminary data.</text>
</comment>